<dbReference type="AlphaFoldDB" id="A0A1Q3ELG6"/>
<dbReference type="EMBL" id="BDGU01000551">
    <property type="protein sequence ID" value="GAW08040.1"/>
    <property type="molecule type" value="Genomic_DNA"/>
</dbReference>
<dbReference type="Proteomes" id="UP000188533">
    <property type="component" value="Unassembled WGS sequence"/>
</dbReference>
<reference evidence="2 3" key="1">
    <citation type="submission" date="2016-08" db="EMBL/GenBank/DDBJ databases">
        <authorList>
            <consortium name="Lentinula edodes genome sequencing consortium"/>
            <person name="Sakamoto Y."/>
            <person name="Nakade K."/>
            <person name="Sato S."/>
            <person name="Yoshida Y."/>
            <person name="Miyazaki K."/>
            <person name="Natsume S."/>
            <person name="Konno N."/>
        </authorList>
    </citation>
    <scope>NUCLEOTIDE SEQUENCE [LARGE SCALE GENOMIC DNA]</scope>
    <source>
        <strain evidence="2 3">NBRC 111202</strain>
    </source>
</reference>
<organism evidence="2 3">
    <name type="scientific">Lentinula edodes</name>
    <name type="common">Shiitake mushroom</name>
    <name type="synonym">Lentinus edodes</name>
    <dbReference type="NCBI Taxonomy" id="5353"/>
    <lineage>
        <taxon>Eukaryota</taxon>
        <taxon>Fungi</taxon>
        <taxon>Dikarya</taxon>
        <taxon>Basidiomycota</taxon>
        <taxon>Agaricomycotina</taxon>
        <taxon>Agaricomycetes</taxon>
        <taxon>Agaricomycetidae</taxon>
        <taxon>Agaricales</taxon>
        <taxon>Marasmiineae</taxon>
        <taxon>Omphalotaceae</taxon>
        <taxon>Lentinula</taxon>
    </lineage>
</organism>
<feature type="region of interest" description="Disordered" evidence="1">
    <location>
        <begin position="160"/>
        <end position="251"/>
    </location>
</feature>
<feature type="region of interest" description="Disordered" evidence="1">
    <location>
        <begin position="63"/>
        <end position="140"/>
    </location>
</feature>
<evidence type="ECO:0000313" key="3">
    <source>
        <dbReference type="Proteomes" id="UP000188533"/>
    </source>
</evidence>
<gene>
    <name evidence="2" type="ORF">LENED_010074</name>
</gene>
<feature type="compositionally biased region" description="Polar residues" evidence="1">
    <location>
        <begin position="124"/>
        <end position="140"/>
    </location>
</feature>
<feature type="compositionally biased region" description="Acidic residues" evidence="1">
    <location>
        <begin position="222"/>
        <end position="234"/>
    </location>
</feature>
<accession>A0A1Q3ELG6</accession>
<evidence type="ECO:0000313" key="2">
    <source>
        <dbReference type="EMBL" id="GAW08040.1"/>
    </source>
</evidence>
<keyword evidence="3" id="KW-1185">Reference proteome</keyword>
<comment type="caution">
    <text evidence="2">The sequence shown here is derived from an EMBL/GenBank/DDBJ whole genome shotgun (WGS) entry which is preliminary data.</text>
</comment>
<feature type="region of interest" description="Disordered" evidence="1">
    <location>
        <begin position="1"/>
        <end position="24"/>
    </location>
</feature>
<feature type="compositionally biased region" description="Polar residues" evidence="1">
    <location>
        <begin position="98"/>
        <end position="115"/>
    </location>
</feature>
<feature type="compositionally biased region" description="Polar residues" evidence="1">
    <location>
        <begin position="1"/>
        <end position="21"/>
    </location>
</feature>
<name>A0A1Q3ELG6_LENED</name>
<sequence>MSAPTTPSGSIPSVRPSGTSRSIHRDRDILVALLEKDVQAEVVVQAANAQLGEQLDRVEQNIEGLRRLTSPPSTPAHSQKIQHLASAATSRIGRCSPLPTSTSQHNPPSTTTQSQKVRHPASPATYTGSHRSPPATSTSPQLRQYISPLIHSQKVQLPVPVTPLGSSRSPLPTYTSHQPRQHPSPIPTQPGKVRPLAFQSALQQPKSADLPKQEPTLVWISSDEDVDFPDDSDDSKDSRDEWVPVSAAEVS</sequence>
<evidence type="ECO:0000256" key="1">
    <source>
        <dbReference type="SAM" id="MobiDB-lite"/>
    </source>
</evidence>
<proteinExistence type="predicted"/>
<protein>
    <submittedName>
        <fullName evidence="2">Uncharacterized protein</fullName>
    </submittedName>
</protein>
<reference evidence="2 3" key="2">
    <citation type="submission" date="2017-02" db="EMBL/GenBank/DDBJ databases">
        <title>A genome survey and senescence transcriptome analysis in Lentinula edodes.</title>
        <authorList>
            <person name="Sakamoto Y."/>
            <person name="Nakade K."/>
            <person name="Sato S."/>
            <person name="Yoshida Y."/>
            <person name="Miyazaki K."/>
            <person name="Natsume S."/>
            <person name="Konno N."/>
        </authorList>
    </citation>
    <scope>NUCLEOTIDE SEQUENCE [LARGE SCALE GENOMIC DNA]</scope>
    <source>
        <strain evidence="2 3">NBRC 111202</strain>
    </source>
</reference>
<feature type="compositionally biased region" description="Polar residues" evidence="1">
    <location>
        <begin position="164"/>
        <end position="178"/>
    </location>
</feature>